<dbReference type="AlphaFoldDB" id="A0A6C0F1Q9"/>
<accession>A0A6C0F1Q9</accession>
<reference evidence="1" key="1">
    <citation type="journal article" date="2020" name="Nature">
        <title>Giant virus diversity and host interactions through global metagenomics.</title>
        <authorList>
            <person name="Schulz F."/>
            <person name="Roux S."/>
            <person name="Paez-Espino D."/>
            <person name="Jungbluth S."/>
            <person name="Walsh D.A."/>
            <person name="Denef V.J."/>
            <person name="McMahon K.D."/>
            <person name="Konstantinidis K.T."/>
            <person name="Eloe-Fadrosh E.A."/>
            <person name="Kyrpides N.C."/>
            <person name="Woyke T."/>
        </authorList>
    </citation>
    <scope>NUCLEOTIDE SEQUENCE</scope>
    <source>
        <strain evidence="1">GVMAG-M-3300009180-1</strain>
    </source>
</reference>
<organism evidence="1">
    <name type="scientific">viral metagenome</name>
    <dbReference type="NCBI Taxonomy" id="1070528"/>
    <lineage>
        <taxon>unclassified sequences</taxon>
        <taxon>metagenomes</taxon>
        <taxon>organismal metagenomes</taxon>
    </lineage>
</organism>
<name>A0A6C0F1Q9_9ZZZZ</name>
<evidence type="ECO:0000313" key="1">
    <source>
        <dbReference type="EMBL" id="QHT35358.1"/>
    </source>
</evidence>
<dbReference type="EMBL" id="MN739019">
    <property type="protein sequence ID" value="QHT35358.1"/>
    <property type="molecule type" value="Genomic_DNA"/>
</dbReference>
<sequence length="42" mass="4789">MELLGTGTLLIGCFENWTFIKCPKINIQTSKFSKKHVVSMML</sequence>
<protein>
    <submittedName>
        <fullName evidence="1">Uncharacterized protein</fullName>
    </submittedName>
</protein>
<proteinExistence type="predicted"/>